<proteinExistence type="predicted"/>
<gene>
    <name evidence="1" type="ORF">PYW07_002570</name>
</gene>
<dbReference type="GO" id="GO:0003676">
    <property type="term" value="F:nucleic acid binding"/>
    <property type="evidence" value="ECO:0007669"/>
    <property type="project" value="InterPro"/>
</dbReference>
<protein>
    <submittedName>
        <fullName evidence="1">Uncharacterized protein</fullName>
    </submittedName>
</protein>
<dbReference type="GO" id="GO:0008168">
    <property type="term" value="F:methyltransferase activity"/>
    <property type="evidence" value="ECO:0007669"/>
    <property type="project" value="InterPro"/>
</dbReference>
<name>A0AAD7YFI8_MYTSE</name>
<dbReference type="InterPro" id="IPR042378">
    <property type="entry name" value="IDD"/>
</dbReference>
<sequence>MSCHLILQGYWVLQIIGKDIFQPCRQACVPDECIDWENKSVPHGLLYVPGPGVCSLCVCYHSEPMWCKAIYCDPPYVSTLVSCSTSGEQIGAALYVPGPGVCSLCVCYHSEPMWCKAIYCDPPYVSTLVSCSTSGEQVGAALYVPGPGVCSLCVCYHSEPMWCKAIYCDPPYVSTLVSCSTSGEQIGAALYVPGPGVCSLCVCYHSEPMWCKAIYCDPPYFCKNFRVGSRCCEFECLDPPGEDDRYRERQRLRALILAGNSSAPHQGPSIELKAGISLLAVAVARFV</sequence>
<comment type="caution">
    <text evidence="1">The sequence shown here is derived from an EMBL/GenBank/DDBJ whole genome shotgun (WGS) entry which is preliminary data.</text>
</comment>
<dbReference type="Proteomes" id="UP001231518">
    <property type="component" value="Chromosome 13"/>
</dbReference>
<evidence type="ECO:0000313" key="1">
    <source>
        <dbReference type="EMBL" id="KAJ8714345.1"/>
    </source>
</evidence>
<keyword evidence="2" id="KW-1185">Reference proteome</keyword>
<dbReference type="GO" id="GO:0016020">
    <property type="term" value="C:membrane"/>
    <property type="evidence" value="ECO:0007669"/>
    <property type="project" value="TreeGrafter"/>
</dbReference>
<organism evidence="1 2">
    <name type="scientific">Mythimna separata</name>
    <name type="common">Oriental armyworm</name>
    <name type="synonym">Pseudaletia separata</name>
    <dbReference type="NCBI Taxonomy" id="271217"/>
    <lineage>
        <taxon>Eukaryota</taxon>
        <taxon>Metazoa</taxon>
        <taxon>Ecdysozoa</taxon>
        <taxon>Arthropoda</taxon>
        <taxon>Hexapoda</taxon>
        <taxon>Insecta</taxon>
        <taxon>Pterygota</taxon>
        <taxon>Neoptera</taxon>
        <taxon>Endopterygota</taxon>
        <taxon>Lepidoptera</taxon>
        <taxon>Glossata</taxon>
        <taxon>Ditrysia</taxon>
        <taxon>Noctuoidea</taxon>
        <taxon>Noctuidae</taxon>
        <taxon>Noctuinae</taxon>
        <taxon>Hadenini</taxon>
        <taxon>Mythimna</taxon>
    </lineage>
</organism>
<reference evidence="1" key="1">
    <citation type="submission" date="2023-03" db="EMBL/GenBank/DDBJ databases">
        <title>Chromosome-level genomes of two armyworms, Mythimna separata and Mythimna loreyi, provide insights into the biosynthesis and reception of sex pheromones.</title>
        <authorList>
            <person name="Zhao H."/>
        </authorList>
    </citation>
    <scope>NUCLEOTIDE SEQUENCE</scope>
    <source>
        <strain evidence="1">BeijingLab</strain>
        <tissue evidence="1">Pupa</tissue>
    </source>
</reference>
<dbReference type="GO" id="GO:0032259">
    <property type="term" value="P:methylation"/>
    <property type="evidence" value="ECO:0007669"/>
    <property type="project" value="InterPro"/>
</dbReference>
<dbReference type="PANTHER" id="PTHR15256:SF6">
    <property type="entry name" value="INTEGRAL MEMBRANE PROTEIN DGCR2_IDD"/>
    <property type="match status" value="1"/>
</dbReference>
<dbReference type="PROSITE" id="PS00092">
    <property type="entry name" value="N6_MTASE"/>
    <property type="match status" value="3"/>
</dbReference>
<accession>A0AAD7YFI8</accession>
<dbReference type="PANTHER" id="PTHR15256">
    <property type="entry name" value="INTEGRAL MEMBRANE PROTEIN DGCR2/IDD"/>
    <property type="match status" value="1"/>
</dbReference>
<evidence type="ECO:0000313" key="2">
    <source>
        <dbReference type="Proteomes" id="UP001231518"/>
    </source>
</evidence>
<dbReference type="EMBL" id="JARGEI010000019">
    <property type="protein sequence ID" value="KAJ8714345.1"/>
    <property type="molecule type" value="Genomic_DNA"/>
</dbReference>
<dbReference type="InterPro" id="IPR002052">
    <property type="entry name" value="DNA_methylase_N6_adenine_CS"/>
</dbReference>
<dbReference type="AlphaFoldDB" id="A0AAD7YFI8"/>